<dbReference type="EMBL" id="LBSX01000002">
    <property type="protein sequence ID" value="KKQ28049.1"/>
    <property type="molecule type" value="Genomic_DNA"/>
</dbReference>
<dbReference type="AlphaFoldDB" id="A0A0G0IV56"/>
<dbReference type="Gene3D" id="3.90.70.10">
    <property type="entry name" value="Cysteine proteinases"/>
    <property type="match status" value="1"/>
</dbReference>
<proteinExistence type="predicted"/>
<dbReference type="Pfam" id="PF13529">
    <property type="entry name" value="Peptidase_C39_2"/>
    <property type="match status" value="1"/>
</dbReference>
<protein>
    <recommendedName>
        <fullName evidence="1">Peptidase C39-like domain-containing protein</fullName>
    </recommendedName>
</protein>
<dbReference type="InterPro" id="IPR039564">
    <property type="entry name" value="Peptidase_C39-like"/>
</dbReference>
<evidence type="ECO:0000259" key="1">
    <source>
        <dbReference type="Pfam" id="PF13529"/>
    </source>
</evidence>
<evidence type="ECO:0000313" key="2">
    <source>
        <dbReference type="EMBL" id="KKQ28049.1"/>
    </source>
</evidence>
<dbReference type="STRING" id="1619046.US42_C0002G0004"/>
<name>A0A0G0IV56_9BACT</name>
<dbReference type="Proteomes" id="UP000034849">
    <property type="component" value="Unassembled WGS sequence"/>
</dbReference>
<reference evidence="2 3" key="1">
    <citation type="journal article" date="2015" name="Nature">
        <title>rRNA introns, odd ribosomes, and small enigmatic genomes across a large radiation of phyla.</title>
        <authorList>
            <person name="Brown C.T."/>
            <person name="Hug L.A."/>
            <person name="Thomas B.C."/>
            <person name="Sharon I."/>
            <person name="Castelle C.J."/>
            <person name="Singh A."/>
            <person name="Wilkins M.J."/>
            <person name="Williams K.H."/>
            <person name="Banfield J.F."/>
        </authorList>
    </citation>
    <scope>NUCLEOTIDE SEQUENCE [LARGE SCALE GENOMIC DNA]</scope>
</reference>
<organism evidence="2 3">
    <name type="scientific">Candidatus Magasanikbacteria bacterium GW2011_GWC2_37_14</name>
    <dbReference type="NCBI Taxonomy" id="1619046"/>
    <lineage>
        <taxon>Bacteria</taxon>
        <taxon>Candidatus Magasanikiibacteriota</taxon>
    </lineage>
</organism>
<feature type="domain" description="Peptidase C39-like" evidence="1">
    <location>
        <begin position="29"/>
        <end position="171"/>
    </location>
</feature>
<comment type="caution">
    <text evidence="2">The sequence shown here is derived from an EMBL/GenBank/DDBJ whole genome shotgun (WGS) entry which is preliminary data.</text>
</comment>
<evidence type="ECO:0000313" key="3">
    <source>
        <dbReference type="Proteomes" id="UP000034849"/>
    </source>
</evidence>
<accession>A0A0G0IV56</accession>
<sequence>MKKILLLTIFVFIIAYLAGCGILPASKNIDVPFTSQAPAGNWSEPWKNACEETSIYMVSSFYADDTIKRDEAIKHIKEILAAKNKEFQISKDESLEKISELIALLGLPWKTEIVVNPSLEDIKKQLVDNQPIIAPVFAPALHYTAGGPDYHVMVITGYDDSTNEFIVNDPALKNGKGIRFDYDVFMKEIHDLNQTNYKAGKNALLFTKQEEGISWF</sequence>
<gene>
    <name evidence="2" type="ORF">US42_C0002G0004</name>
</gene>